<keyword evidence="6" id="KW-1185">Reference proteome</keyword>
<dbReference type="PANTHER" id="PTHR11474:SF126">
    <property type="entry name" value="TYROSINASE-LIKE PROTEIN TYR-1-RELATED"/>
    <property type="match status" value="1"/>
</dbReference>
<gene>
    <name evidence="5" type="ORF">CC86DRAFT_295833</name>
</gene>
<dbReference type="GO" id="GO:0046872">
    <property type="term" value="F:metal ion binding"/>
    <property type="evidence" value="ECO:0007669"/>
    <property type="project" value="UniProtKB-KW"/>
</dbReference>
<organism evidence="5 6">
    <name type="scientific">Ophiobolus disseminans</name>
    <dbReference type="NCBI Taxonomy" id="1469910"/>
    <lineage>
        <taxon>Eukaryota</taxon>
        <taxon>Fungi</taxon>
        <taxon>Dikarya</taxon>
        <taxon>Ascomycota</taxon>
        <taxon>Pezizomycotina</taxon>
        <taxon>Dothideomycetes</taxon>
        <taxon>Pleosporomycetidae</taxon>
        <taxon>Pleosporales</taxon>
        <taxon>Pleosporineae</taxon>
        <taxon>Phaeosphaeriaceae</taxon>
        <taxon>Ophiobolus</taxon>
    </lineage>
</organism>
<evidence type="ECO:0000259" key="4">
    <source>
        <dbReference type="PROSITE" id="PS00498"/>
    </source>
</evidence>
<dbReference type="PROSITE" id="PS00497">
    <property type="entry name" value="TYROSINASE_1"/>
    <property type="match status" value="1"/>
</dbReference>
<dbReference type="InterPro" id="IPR008922">
    <property type="entry name" value="Di-copper_centre_dom_sf"/>
</dbReference>
<keyword evidence="2" id="KW-0186">Copper</keyword>
<dbReference type="Gene3D" id="1.10.1280.10">
    <property type="entry name" value="Di-copper center containing domain from catechol oxidase"/>
    <property type="match status" value="1"/>
</dbReference>
<dbReference type="Pfam" id="PF00264">
    <property type="entry name" value="Tyrosinase"/>
    <property type="match status" value="1"/>
</dbReference>
<protein>
    <submittedName>
        <fullName evidence="5">Di-copper centre-containing protein</fullName>
    </submittedName>
</protein>
<dbReference type="InterPro" id="IPR002227">
    <property type="entry name" value="Tyrosinase_Cu-bd"/>
</dbReference>
<evidence type="ECO:0000313" key="6">
    <source>
        <dbReference type="Proteomes" id="UP000799424"/>
    </source>
</evidence>
<feature type="domain" description="Tyrosinase copper-binding" evidence="3">
    <location>
        <begin position="59"/>
        <end position="76"/>
    </location>
</feature>
<dbReference type="OrthoDB" id="6132182at2759"/>
<reference evidence="5" key="1">
    <citation type="journal article" date="2020" name="Stud. Mycol.">
        <title>101 Dothideomycetes genomes: a test case for predicting lifestyles and emergence of pathogens.</title>
        <authorList>
            <person name="Haridas S."/>
            <person name="Albert R."/>
            <person name="Binder M."/>
            <person name="Bloem J."/>
            <person name="Labutti K."/>
            <person name="Salamov A."/>
            <person name="Andreopoulos B."/>
            <person name="Baker S."/>
            <person name="Barry K."/>
            <person name="Bills G."/>
            <person name="Bluhm B."/>
            <person name="Cannon C."/>
            <person name="Castanera R."/>
            <person name="Culley D."/>
            <person name="Daum C."/>
            <person name="Ezra D."/>
            <person name="Gonzalez J."/>
            <person name="Henrissat B."/>
            <person name="Kuo A."/>
            <person name="Liang C."/>
            <person name="Lipzen A."/>
            <person name="Lutzoni F."/>
            <person name="Magnuson J."/>
            <person name="Mondo S."/>
            <person name="Nolan M."/>
            <person name="Ohm R."/>
            <person name="Pangilinan J."/>
            <person name="Park H.-J."/>
            <person name="Ramirez L."/>
            <person name="Alfaro M."/>
            <person name="Sun H."/>
            <person name="Tritt A."/>
            <person name="Yoshinaga Y."/>
            <person name="Zwiers L.-H."/>
            <person name="Turgeon B."/>
            <person name="Goodwin S."/>
            <person name="Spatafora J."/>
            <person name="Crous P."/>
            <person name="Grigoriev I."/>
        </authorList>
    </citation>
    <scope>NUCLEOTIDE SEQUENCE</scope>
    <source>
        <strain evidence="5">CBS 113818</strain>
    </source>
</reference>
<proteinExistence type="predicted"/>
<keyword evidence="1" id="KW-0479">Metal-binding</keyword>
<dbReference type="PRINTS" id="PR00092">
    <property type="entry name" value="TYROSINASE"/>
</dbReference>
<dbReference type="PROSITE" id="PS00498">
    <property type="entry name" value="TYROSINASE_2"/>
    <property type="match status" value="1"/>
</dbReference>
<accession>A0A6A6ZWE4</accession>
<name>A0A6A6ZWE4_9PLEO</name>
<sequence>MAKTSARRSLNKAERTHYLSSVQCALRKPAVTPPTAAPGAISRYDDLVATHINQTMSIHFVGHFLPWHRLFTTYYEKLLRDECGYRGAQPYWDWTLDTPASKFVRSPIFDPVYGFGGNGPQIPFNASNNEVPGRTGGGCVENGPFRNTTVHLGPFASLARNDQCLKRDLAPEYAAKYLARDKLDLVLSQSDYGWFAKTMDGGTSFNESQIHAGGHFGVGGTYGQMGDPFASPSDPIFWMHHANLDRVWWSWQKKDLTKRLKDISGPIVIQDYGNAQAGNVTLDFPLSLGYNNWESKIADVMDIAPLCYTYDRLY</sequence>
<dbReference type="AlphaFoldDB" id="A0A6A6ZWE4"/>
<dbReference type="InterPro" id="IPR050316">
    <property type="entry name" value="Tyrosinase/Hemocyanin"/>
</dbReference>
<dbReference type="SUPFAM" id="SSF48056">
    <property type="entry name" value="Di-copper centre-containing domain"/>
    <property type="match status" value="1"/>
</dbReference>
<dbReference type="Proteomes" id="UP000799424">
    <property type="component" value="Unassembled WGS sequence"/>
</dbReference>
<feature type="domain" description="Tyrosinase copper-binding" evidence="4">
    <location>
        <begin position="234"/>
        <end position="245"/>
    </location>
</feature>
<evidence type="ECO:0000256" key="2">
    <source>
        <dbReference type="ARBA" id="ARBA00023008"/>
    </source>
</evidence>
<dbReference type="EMBL" id="MU006229">
    <property type="protein sequence ID" value="KAF2824645.1"/>
    <property type="molecule type" value="Genomic_DNA"/>
</dbReference>
<evidence type="ECO:0000313" key="5">
    <source>
        <dbReference type="EMBL" id="KAF2824645.1"/>
    </source>
</evidence>
<dbReference type="GO" id="GO:0016491">
    <property type="term" value="F:oxidoreductase activity"/>
    <property type="evidence" value="ECO:0007669"/>
    <property type="project" value="InterPro"/>
</dbReference>
<dbReference type="PANTHER" id="PTHR11474">
    <property type="entry name" value="TYROSINASE FAMILY MEMBER"/>
    <property type="match status" value="1"/>
</dbReference>
<evidence type="ECO:0000256" key="1">
    <source>
        <dbReference type="ARBA" id="ARBA00022723"/>
    </source>
</evidence>
<evidence type="ECO:0000259" key="3">
    <source>
        <dbReference type="PROSITE" id="PS00497"/>
    </source>
</evidence>